<feature type="region of interest" description="Disordered" evidence="1">
    <location>
        <begin position="474"/>
        <end position="496"/>
    </location>
</feature>
<gene>
    <name evidence="2" type="ORF">GN244_ATG00416</name>
</gene>
<feature type="compositionally biased region" description="Polar residues" evidence="1">
    <location>
        <begin position="238"/>
        <end position="266"/>
    </location>
</feature>
<evidence type="ECO:0000256" key="1">
    <source>
        <dbReference type="SAM" id="MobiDB-lite"/>
    </source>
</evidence>
<feature type="compositionally biased region" description="Polar residues" evidence="1">
    <location>
        <begin position="189"/>
        <end position="223"/>
    </location>
</feature>
<feature type="region of interest" description="Disordered" evidence="1">
    <location>
        <begin position="315"/>
        <end position="339"/>
    </location>
</feature>
<name>A0A833T4A6_PHYIN</name>
<reference evidence="2" key="1">
    <citation type="submission" date="2020-04" db="EMBL/GenBank/DDBJ databases">
        <title>Hybrid Assembly of Korean Phytophthora infestans isolates.</title>
        <authorList>
            <person name="Prokchorchik M."/>
            <person name="Lee Y."/>
            <person name="Seo J."/>
            <person name="Cho J.-H."/>
            <person name="Park Y.-E."/>
            <person name="Jang D.-C."/>
            <person name="Im J.-S."/>
            <person name="Choi J.-G."/>
            <person name="Park H.-J."/>
            <person name="Lee G.-B."/>
            <person name="Lee Y.-G."/>
            <person name="Hong S.-Y."/>
            <person name="Cho K."/>
            <person name="Sohn K.H."/>
        </authorList>
    </citation>
    <scope>NUCLEOTIDE SEQUENCE</scope>
    <source>
        <strain evidence="2">KR_1_A1</strain>
    </source>
</reference>
<feature type="compositionally biased region" description="Low complexity" evidence="1">
    <location>
        <begin position="224"/>
        <end position="237"/>
    </location>
</feature>
<feature type="compositionally biased region" description="Polar residues" evidence="1">
    <location>
        <begin position="139"/>
        <end position="151"/>
    </location>
</feature>
<organism evidence="2 3">
    <name type="scientific">Phytophthora infestans</name>
    <name type="common">Potato late blight agent</name>
    <name type="synonym">Botrytis infestans</name>
    <dbReference type="NCBI Taxonomy" id="4787"/>
    <lineage>
        <taxon>Eukaryota</taxon>
        <taxon>Sar</taxon>
        <taxon>Stramenopiles</taxon>
        <taxon>Oomycota</taxon>
        <taxon>Peronosporomycetes</taxon>
        <taxon>Peronosporales</taxon>
        <taxon>Peronosporaceae</taxon>
        <taxon>Phytophthora</taxon>
    </lineage>
</organism>
<evidence type="ECO:0000313" key="3">
    <source>
        <dbReference type="Proteomes" id="UP000602510"/>
    </source>
</evidence>
<sequence length="496" mass="54104">MYAGNAARIYDPQPDLLERGPPKRVLREEQHIGEMVASSKKRVTWRFTLGESDRTHEVVLIHSIMSYKKIVQYDGRQMHFSSTATLGDWSFSMILDGLNVVMEVRINDMESVDVPKYDFVIDRIPFRRWDVYRRKKHATTTSTYAQPNAPTGNAYGTHRWGPNGAIPPSQNESQLYRGSFSSGHRGPFTGNSPPSDRTQSLGHQGPRSRTSSEHSTGSNGRTRSFSGQQNGQQGFSGAKQNSGQRSSLQAQSAPFASTTTATNSHRQPPPAPAASKKQPEINLIDDFGPNVSVSAQSLIFDPLVSTKISTAADSIAQNSSQQQPVQQQQAPPTASIPQPTAYVDPFASVAAPVMTKPAGSINLDPFAIQNASGRLQQPQPQPQQQRLIRQMPVGNAGYQQPQQQQPIRMIPTGNVGYQQPHQPTGMPMGAPMGGMAMQQQGMQGSFTGQPQPVARGGMGNVNYSISQLMNPANLQSSQQNQQGKSINIDPFATLSR</sequence>
<feature type="compositionally biased region" description="Low complexity" evidence="1">
    <location>
        <begin position="316"/>
        <end position="335"/>
    </location>
</feature>
<protein>
    <submittedName>
        <fullName evidence="2">Uncharacterized protein</fullName>
    </submittedName>
</protein>
<keyword evidence="3" id="KW-1185">Reference proteome</keyword>
<evidence type="ECO:0000313" key="2">
    <source>
        <dbReference type="EMBL" id="KAF4047282.1"/>
    </source>
</evidence>
<feature type="region of interest" description="Disordered" evidence="1">
    <location>
        <begin position="137"/>
        <end position="277"/>
    </location>
</feature>
<dbReference type="Proteomes" id="UP000602510">
    <property type="component" value="Unassembled WGS sequence"/>
</dbReference>
<dbReference type="AlphaFoldDB" id="A0A833T4A6"/>
<comment type="caution">
    <text evidence="2">The sequence shown here is derived from an EMBL/GenBank/DDBJ whole genome shotgun (WGS) entry which is preliminary data.</text>
</comment>
<feature type="compositionally biased region" description="Polar residues" evidence="1">
    <location>
        <begin position="474"/>
        <end position="485"/>
    </location>
</feature>
<dbReference type="EMBL" id="WSZM01000007">
    <property type="protein sequence ID" value="KAF4047282.1"/>
    <property type="molecule type" value="Genomic_DNA"/>
</dbReference>
<proteinExistence type="predicted"/>
<feature type="compositionally biased region" description="Polar residues" evidence="1">
    <location>
        <begin position="168"/>
        <end position="182"/>
    </location>
</feature>
<accession>A0A833T4A6</accession>